<keyword evidence="2 5" id="KW-0812">Transmembrane</keyword>
<feature type="transmembrane region" description="Helical" evidence="5">
    <location>
        <begin position="483"/>
        <end position="505"/>
    </location>
</feature>
<dbReference type="EMBL" id="CVRI01000055">
    <property type="protein sequence ID" value="CRL01316.1"/>
    <property type="molecule type" value="Genomic_DNA"/>
</dbReference>
<evidence type="ECO:0000313" key="6">
    <source>
        <dbReference type="EMBL" id="CRL01316.1"/>
    </source>
</evidence>
<evidence type="ECO:0000256" key="2">
    <source>
        <dbReference type="ARBA" id="ARBA00022692"/>
    </source>
</evidence>
<feature type="transmembrane region" description="Helical" evidence="5">
    <location>
        <begin position="424"/>
        <end position="444"/>
    </location>
</feature>
<dbReference type="InterPro" id="IPR036259">
    <property type="entry name" value="MFS_trans_sf"/>
</dbReference>
<dbReference type="Pfam" id="PF07690">
    <property type="entry name" value="MFS_1"/>
    <property type="match status" value="1"/>
</dbReference>
<sequence length="561" mass="62951">MSTIEDSPVKVEEKQSLIRKFISNISVEPLIICWLLPYLLSYSAVENLTYEKACRGFVEPPVTFQKDICKLFVRKDLFDIKCDGSNVTSFEDLKVKEIEKKYPEIYNNVKSDIKSAMNFLCEIEEKVQEKISLINSIRNPISAIGPLIIVLFAGPWSDKKNLRVPCMIVPLLGEAIGYLSLFISAYFINGPVEFPLYAYLLIPSLTGAETLMVMAIFSYLSAISTEENRTFRFGMFNIIMTIIPIIAQSLSPSANNNFEYTGLFGMMIPVHVIGLLYGIFFLKEVKQDKKEPTQSYDNPAFVVEANQTNNENTLEIIEPQNDEKAKNACAEFFDPRLAVQCIQTLIKKRDYGARSILILLMVMHFLVSGITNGEIQNIFLYQRLILGWDIDTNTYHNVFTIVLGLIGTLLMVGVLSKILKISDIILALISTALTVLSRVIYSIVTSTIGFFTGSAVDFTASVKLLAVRSIISKLVPAEDLSSMFAIMGIFNALAGMVFPTIYPLAYKALLENANRSVSEIFHLSAALFLIAFIVYSLVFKLLKTKEEEQAEEQVEDKPDKP</sequence>
<organism evidence="6 7">
    <name type="scientific">Clunio marinus</name>
    <dbReference type="NCBI Taxonomy" id="568069"/>
    <lineage>
        <taxon>Eukaryota</taxon>
        <taxon>Metazoa</taxon>
        <taxon>Ecdysozoa</taxon>
        <taxon>Arthropoda</taxon>
        <taxon>Hexapoda</taxon>
        <taxon>Insecta</taxon>
        <taxon>Pterygota</taxon>
        <taxon>Neoptera</taxon>
        <taxon>Endopterygota</taxon>
        <taxon>Diptera</taxon>
        <taxon>Nematocera</taxon>
        <taxon>Chironomoidea</taxon>
        <taxon>Chironomidae</taxon>
        <taxon>Clunio</taxon>
    </lineage>
</organism>
<dbReference type="Proteomes" id="UP000183832">
    <property type="component" value="Unassembled WGS sequence"/>
</dbReference>
<feature type="transmembrane region" description="Helical" evidence="5">
    <location>
        <begin position="168"/>
        <end position="188"/>
    </location>
</feature>
<feature type="transmembrane region" description="Helical" evidence="5">
    <location>
        <begin position="450"/>
        <end position="471"/>
    </location>
</feature>
<proteinExistence type="predicted"/>
<name>A0A1J1IP31_9DIPT</name>
<reference evidence="6 7" key="1">
    <citation type="submission" date="2015-04" db="EMBL/GenBank/DDBJ databases">
        <authorList>
            <person name="Syromyatnikov M.Y."/>
            <person name="Popov V.N."/>
        </authorList>
    </citation>
    <scope>NUCLEOTIDE SEQUENCE [LARGE SCALE GENOMIC DNA]</scope>
</reference>
<feature type="transmembrane region" description="Helical" evidence="5">
    <location>
        <begin position="395"/>
        <end position="415"/>
    </location>
</feature>
<keyword evidence="3 5" id="KW-1133">Transmembrane helix</keyword>
<comment type="subcellular location">
    <subcellularLocation>
        <location evidence="1">Membrane</location>
        <topology evidence="1">Multi-pass membrane protein</topology>
    </subcellularLocation>
</comment>
<dbReference type="GO" id="GO:0022857">
    <property type="term" value="F:transmembrane transporter activity"/>
    <property type="evidence" value="ECO:0007669"/>
    <property type="project" value="InterPro"/>
</dbReference>
<evidence type="ECO:0000256" key="1">
    <source>
        <dbReference type="ARBA" id="ARBA00004141"/>
    </source>
</evidence>
<accession>A0A1J1IP31</accession>
<dbReference type="OrthoDB" id="3026777at2759"/>
<dbReference type="Gene3D" id="1.20.1250.20">
    <property type="entry name" value="MFS general substrate transporter like domains"/>
    <property type="match status" value="1"/>
</dbReference>
<dbReference type="GO" id="GO:0016020">
    <property type="term" value="C:membrane"/>
    <property type="evidence" value="ECO:0007669"/>
    <property type="project" value="UniProtKB-SubCell"/>
</dbReference>
<protein>
    <submittedName>
        <fullName evidence="6">CLUMA_CG014356, isoform A</fullName>
    </submittedName>
</protein>
<dbReference type="InterPro" id="IPR011701">
    <property type="entry name" value="MFS"/>
</dbReference>
<dbReference type="SUPFAM" id="SSF103473">
    <property type="entry name" value="MFS general substrate transporter"/>
    <property type="match status" value="1"/>
</dbReference>
<evidence type="ECO:0000313" key="7">
    <source>
        <dbReference type="Proteomes" id="UP000183832"/>
    </source>
</evidence>
<evidence type="ECO:0000256" key="4">
    <source>
        <dbReference type="ARBA" id="ARBA00023136"/>
    </source>
</evidence>
<gene>
    <name evidence="6" type="ORF">CLUMA_CG014356</name>
</gene>
<evidence type="ECO:0000256" key="5">
    <source>
        <dbReference type="SAM" id="Phobius"/>
    </source>
</evidence>
<feature type="transmembrane region" description="Helical" evidence="5">
    <location>
        <begin position="231"/>
        <end position="250"/>
    </location>
</feature>
<dbReference type="PANTHER" id="PTHR23507">
    <property type="entry name" value="ZGC:174356"/>
    <property type="match status" value="1"/>
</dbReference>
<feature type="transmembrane region" description="Helical" evidence="5">
    <location>
        <begin position="356"/>
        <end position="375"/>
    </location>
</feature>
<feature type="transmembrane region" description="Helical" evidence="5">
    <location>
        <begin position="194"/>
        <end position="219"/>
    </location>
</feature>
<feature type="transmembrane region" description="Helical" evidence="5">
    <location>
        <begin position="262"/>
        <end position="282"/>
    </location>
</feature>
<feature type="transmembrane region" description="Helical" evidence="5">
    <location>
        <begin position="520"/>
        <end position="539"/>
    </location>
</feature>
<dbReference type="PANTHER" id="PTHR23507:SF1">
    <property type="entry name" value="FI18259P1-RELATED"/>
    <property type="match status" value="1"/>
</dbReference>
<dbReference type="AlphaFoldDB" id="A0A1J1IP31"/>
<keyword evidence="7" id="KW-1185">Reference proteome</keyword>
<evidence type="ECO:0000256" key="3">
    <source>
        <dbReference type="ARBA" id="ARBA00022989"/>
    </source>
</evidence>
<keyword evidence="4 5" id="KW-0472">Membrane</keyword>